<comment type="caution">
    <text evidence="2">The sequence shown here is derived from an EMBL/GenBank/DDBJ whole genome shotgun (WGS) entry which is preliminary data.</text>
</comment>
<protein>
    <submittedName>
        <fullName evidence="2">Uncharacterized protein</fullName>
    </submittedName>
</protein>
<reference evidence="2" key="1">
    <citation type="journal article" date="2015" name="Nature">
        <title>Complex archaea that bridge the gap between prokaryotes and eukaryotes.</title>
        <authorList>
            <person name="Spang A."/>
            <person name="Saw J.H."/>
            <person name="Jorgensen S.L."/>
            <person name="Zaremba-Niedzwiedzka K."/>
            <person name="Martijn J."/>
            <person name="Lind A.E."/>
            <person name="van Eijk R."/>
            <person name="Schleper C."/>
            <person name="Guy L."/>
            <person name="Ettema T.J."/>
        </authorList>
    </citation>
    <scope>NUCLEOTIDE SEQUENCE</scope>
</reference>
<accession>A0A0F9PN62</accession>
<dbReference type="EMBL" id="LAZR01005141">
    <property type="protein sequence ID" value="KKN02506.1"/>
    <property type="molecule type" value="Genomic_DNA"/>
</dbReference>
<feature type="coiled-coil region" evidence="1">
    <location>
        <begin position="115"/>
        <end position="167"/>
    </location>
</feature>
<name>A0A0F9PN62_9ZZZZ</name>
<proteinExistence type="predicted"/>
<keyword evidence="1" id="KW-0175">Coiled coil</keyword>
<feature type="coiled-coil region" evidence="1">
    <location>
        <begin position="3"/>
        <end position="50"/>
    </location>
</feature>
<organism evidence="2">
    <name type="scientific">marine sediment metagenome</name>
    <dbReference type="NCBI Taxonomy" id="412755"/>
    <lineage>
        <taxon>unclassified sequences</taxon>
        <taxon>metagenomes</taxon>
        <taxon>ecological metagenomes</taxon>
    </lineage>
</organism>
<sequence length="300" mass="35310">MDKDKLMNENEENEEIKRQLEEEEFEGDDLQAYIKEMEALKSDFSDLDELDMEELQEIQEAIIKVKEGENLVTKELIKDDGNDNAIREELKEEYDLKEAMLTDFSDMDEIDLDELREIQDAIETVKHEVQGTSEDVEGIQPTHEVSKELEERIKEELLKRKELEEEEAVSPDKFLEYISNKRDKIWYHALHYLVFGIEDHTASKSLLFDVLKEVVSKSSIDSIPENQFYFGLGYILRLTLNNKQVVRFMKGRKFKINVSIDLLKEILEKAGDPISTRPVLKEKEKKKMYNDFLKDDFLDI</sequence>
<evidence type="ECO:0000256" key="1">
    <source>
        <dbReference type="SAM" id="Coils"/>
    </source>
</evidence>
<evidence type="ECO:0000313" key="2">
    <source>
        <dbReference type="EMBL" id="KKN02506.1"/>
    </source>
</evidence>
<dbReference type="AlphaFoldDB" id="A0A0F9PN62"/>
<gene>
    <name evidence="2" type="ORF">LCGC14_1117030</name>
</gene>